<dbReference type="AlphaFoldDB" id="A0A2N5ZD51"/>
<proteinExistence type="predicted"/>
<keyword evidence="1" id="KW-0413">Isomerase</keyword>
<protein>
    <submittedName>
        <fullName evidence="1">Sugar phosphate isomerase/epimerase</fullName>
    </submittedName>
</protein>
<dbReference type="GO" id="GO:0016853">
    <property type="term" value="F:isomerase activity"/>
    <property type="evidence" value="ECO:0007669"/>
    <property type="project" value="UniProtKB-KW"/>
</dbReference>
<sequence>MKILLSDGCLYKSPIEYTFELAKEAGFDGVEIIWAGRNN</sequence>
<evidence type="ECO:0000313" key="2">
    <source>
        <dbReference type="Proteomes" id="UP000234857"/>
    </source>
</evidence>
<gene>
    <name evidence="1" type="ORF">C0601_09865</name>
</gene>
<dbReference type="EMBL" id="PKTG01000110">
    <property type="protein sequence ID" value="PLX16587.1"/>
    <property type="molecule type" value="Genomic_DNA"/>
</dbReference>
<dbReference type="Proteomes" id="UP000234857">
    <property type="component" value="Unassembled WGS sequence"/>
</dbReference>
<reference evidence="1 2" key="1">
    <citation type="submission" date="2017-11" db="EMBL/GenBank/DDBJ databases">
        <title>Genome-resolved metagenomics identifies genetic mobility, metabolic interactions, and unexpected diversity in perchlorate-reducing communities.</title>
        <authorList>
            <person name="Barnum T.P."/>
            <person name="Figueroa I.A."/>
            <person name="Carlstrom C.I."/>
            <person name="Lucas L.N."/>
            <person name="Engelbrektson A.L."/>
            <person name="Coates J.D."/>
        </authorList>
    </citation>
    <scope>NUCLEOTIDE SEQUENCE [LARGE SCALE GENOMIC DNA]</scope>
    <source>
        <strain evidence="1">BM706</strain>
    </source>
</reference>
<accession>A0A2N5ZD51</accession>
<dbReference type="Gene3D" id="3.20.20.150">
    <property type="entry name" value="Divalent-metal-dependent TIM barrel enzymes"/>
    <property type="match status" value="1"/>
</dbReference>
<organism evidence="1 2">
    <name type="scientific">Muiribacterium halophilum</name>
    <dbReference type="NCBI Taxonomy" id="2053465"/>
    <lineage>
        <taxon>Bacteria</taxon>
        <taxon>Candidatus Muiribacteriota</taxon>
        <taxon>Candidatus Muiribacteriia</taxon>
        <taxon>Candidatus Muiribacteriales</taxon>
        <taxon>Candidatus Muiribacteriaceae</taxon>
        <taxon>Candidatus Muiribacterium</taxon>
    </lineage>
</organism>
<dbReference type="InterPro" id="IPR036237">
    <property type="entry name" value="Xyl_isomerase-like_sf"/>
</dbReference>
<dbReference type="SUPFAM" id="SSF51658">
    <property type="entry name" value="Xylose isomerase-like"/>
    <property type="match status" value="1"/>
</dbReference>
<evidence type="ECO:0000313" key="1">
    <source>
        <dbReference type="EMBL" id="PLX16587.1"/>
    </source>
</evidence>
<feature type="non-terminal residue" evidence="1">
    <location>
        <position position="39"/>
    </location>
</feature>
<name>A0A2N5ZD51_MUIH1</name>
<comment type="caution">
    <text evidence="1">The sequence shown here is derived from an EMBL/GenBank/DDBJ whole genome shotgun (WGS) entry which is preliminary data.</text>
</comment>